<protein>
    <recommendedName>
        <fullName evidence="1">MucB/RseB N-terminal domain-containing protein</fullName>
    </recommendedName>
</protein>
<dbReference type="Gene3D" id="2.50.20.10">
    <property type="entry name" value="Lipoprotein localisation LolA/LolB/LppX"/>
    <property type="match status" value="1"/>
</dbReference>
<dbReference type="PANTHER" id="PTHR38782:SF1">
    <property type="entry name" value="SIGMA-E FACTOR REGULATORY PROTEIN RSEB"/>
    <property type="match status" value="1"/>
</dbReference>
<gene>
    <name evidence="2" type="ORF">O4J56_05165</name>
</gene>
<name>A0ABT4U0L8_9ACTN</name>
<dbReference type="Pfam" id="PF03888">
    <property type="entry name" value="MucB_RseB"/>
    <property type="match status" value="1"/>
</dbReference>
<dbReference type="InterPro" id="IPR005588">
    <property type="entry name" value="MucB_RseB"/>
</dbReference>
<dbReference type="PANTHER" id="PTHR38782">
    <property type="match status" value="1"/>
</dbReference>
<feature type="domain" description="MucB/RseB N-terminal" evidence="1">
    <location>
        <begin position="126"/>
        <end position="204"/>
    </location>
</feature>
<dbReference type="RefSeq" id="WP_270683941.1">
    <property type="nucleotide sequence ID" value="NZ_JAQFWQ010000009.1"/>
</dbReference>
<evidence type="ECO:0000259" key="1">
    <source>
        <dbReference type="Pfam" id="PF03888"/>
    </source>
</evidence>
<dbReference type="InterPro" id="IPR033434">
    <property type="entry name" value="MucB/RseB_N"/>
</dbReference>
<keyword evidence="3" id="KW-1185">Reference proteome</keyword>
<proteinExistence type="predicted"/>
<reference evidence="2 3" key="1">
    <citation type="submission" date="2023-01" db="EMBL/GenBank/DDBJ databases">
        <title>Draft genome sequence of Nocardiopsis sp. RSe5-2 isolated from halophytes.</title>
        <authorList>
            <person name="Duangmal K."/>
            <person name="Chantavorakit T."/>
        </authorList>
    </citation>
    <scope>NUCLEOTIDE SEQUENCE [LARGE SCALE GENOMIC DNA]</scope>
    <source>
        <strain evidence="2 3">RSe5-2</strain>
    </source>
</reference>
<accession>A0ABT4U0L8</accession>
<comment type="caution">
    <text evidence="2">The sequence shown here is derived from an EMBL/GenBank/DDBJ whole genome shotgun (WGS) entry which is preliminary data.</text>
</comment>
<organism evidence="2 3">
    <name type="scientific">Nocardiopsis endophytica</name>
    <dbReference type="NCBI Taxonomy" id="3018445"/>
    <lineage>
        <taxon>Bacteria</taxon>
        <taxon>Bacillati</taxon>
        <taxon>Actinomycetota</taxon>
        <taxon>Actinomycetes</taxon>
        <taxon>Streptosporangiales</taxon>
        <taxon>Nocardiopsidaceae</taxon>
        <taxon>Nocardiopsis</taxon>
    </lineage>
</organism>
<evidence type="ECO:0000313" key="2">
    <source>
        <dbReference type="EMBL" id="MDA2810020.1"/>
    </source>
</evidence>
<dbReference type="EMBL" id="JAQFWQ010000009">
    <property type="protein sequence ID" value="MDA2810020.1"/>
    <property type="molecule type" value="Genomic_DNA"/>
</dbReference>
<sequence>MVSAPDRPLSARHSGGGAAPGPRAAVLLVLVLCCAVLLVVLPAASAAPQAAQRPASGSDDAMGVLRRAAKAAREQPYEGVQAISTTGPAGTEHRLVEVEHVPGAGLRVGLVADAGGEHPLPPGRSSAFPALDEAMLDALAENYRVIGAGDGEVAGRSARIVEALRADGSAAGRFWVDRESGLPLRRESVDADGRPVHTVEFTRIGEPGGEDVRADGGGGTAAEAEAWGRPLGADELRRLREGGWRLPERISWNMRLVEARSARAPTGRVVHLGYTDGLSVVSVFVQQGRLDAGSLESADGVRAVNDGGGTVYVGESGRQLRMWESDEHVYTILADAPGDSVASAAAALPSPDAPGFWGRIRRGFDRFGEWLGI</sequence>
<evidence type="ECO:0000313" key="3">
    <source>
        <dbReference type="Proteomes" id="UP001527866"/>
    </source>
</evidence>
<dbReference type="Proteomes" id="UP001527866">
    <property type="component" value="Unassembled WGS sequence"/>
</dbReference>